<dbReference type="GeneID" id="301194221"/>
<comment type="caution">
    <text evidence="2">The sequence shown here is derived from an EMBL/GenBank/DDBJ whole genome shotgun (WGS) entry which is preliminary data.</text>
</comment>
<dbReference type="Pfam" id="PF00149">
    <property type="entry name" value="Metallophos"/>
    <property type="match status" value="1"/>
</dbReference>
<reference evidence="2 3" key="1">
    <citation type="submission" date="2014-04" db="EMBL/GenBank/DDBJ databases">
        <title>Whole genome shotgun sequence of Geobacillus caldoxylosilyticus NBRC 107762.</title>
        <authorList>
            <person name="Hosoyama A."/>
            <person name="Hosoyama Y."/>
            <person name="Katano-Makiyama Y."/>
            <person name="Tsuchikane K."/>
            <person name="Ohji S."/>
            <person name="Ichikawa N."/>
            <person name="Yamazoe A."/>
            <person name="Fujita N."/>
        </authorList>
    </citation>
    <scope>NUCLEOTIDE SEQUENCE [LARGE SCALE GENOMIC DNA]</scope>
    <source>
        <strain evidence="2 3">NBRC 107762</strain>
    </source>
</reference>
<dbReference type="Gene3D" id="3.60.21.10">
    <property type="match status" value="1"/>
</dbReference>
<accession>A0A023DIC5</accession>
<dbReference type="EMBL" id="BAWO01000055">
    <property type="protein sequence ID" value="GAJ40978.1"/>
    <property type="molecule type" value="Genomic_DNA"/>
</dbReference>
<dbReference type="PANTHER" id="PTHR31302:SF32">
    <property type="entry name" value="PHOSPHOESTERASE"/>
    <property type="match status" value="1"/>
</dbReference>
<sequence>MVWIVFFSFFCILAYMWWEAHRNRVVHIELTFPQFPSSFRAFSIFFISDLHRRILAKKIVEEIKGKADIVLVGGDLTEKGVPAARVKENIRRLKMIGPVYFIWGNNDYEAEYDLHSLLLEEGVHILENSAVMLQSRDGEKLALIGVEDMSKRRARLDKALQGVDENAFRILASHNPKIVGRLRPEHRISLVISGHTHGGQIRFFSFGLYEKGGLKSVNGTAVFVSNGYGTTTIPLRLGAPAETNLITIRSWKEEDKEKMLV</sequence>
<feature type="domain" description="Calcineurin-like phosphoesterase" evidence="1">
    <location>
        <begin position="43"/>
        <end position="198"/>
    </location>
</feature>
<name>A0A023DIC5_9BACL</name>
<dbReference type="GO" id="GO:0016020">
    <property type="term" value="C:membrane"/>
    <property type="evidence" value="ECO:0007669"/>
    <property type="project" value="GOC"/>
</dbReference>
<dbReference type="SUPFAM" id="SSF56300">
    <property type="entry name" value="Metallo-dependent phosphatases"/>
    <property type="match status" value="1"/>
</dbReference>
<proteinExistence type="predicted"/>
<evidence type="ECO:0000259" key="1">
    <source>
        <dbReference type="Pfam" id="PF00149"/>
    </source>
</evidence>
<keyword evidence="2" id="KW-0378">Hydrolase</keyword>
<dbReference type="InterPro" id="IPR051158">
    <property type="entry name" value="Metallophosphoesterase_sf"/>
</dbReference>
<dbReference type="GO" id="GO:0009245">
    <property type="term" value="P:lipid A biosynthetic process"/>
    <property type="evidence" value="ECO:0007669"/>
    <property type="project" value="TreeGrafter"/>
</dbReference>
<protein>
    <submittedName>
        <fullName evidence="2">Putative hydrolase</fullName>
    </submittedName>
</protein>
<evidence type="ECO:0000313" key="3">
    <source>
        <dbReference type="Proteomes" id="UP000023561"/>
    </source>
</evidence>
<dbReference type="InterPro" id="IPR004843">
    <property type="entry name" value="Calcineurin-like_PHP"/>
</dbReference>
<keyword evidence="3" id="KW-1185">Reference proteome</keyword>
<gene>
    <name evidence="2" type="ORF">GCA01S_055_00110</name>
</gene>
<dbReference type="PANTHER" id="PTHR31302">
    <property type="entry name" value="TRANSMEMBRANE PROTEIN WITH METALLOPHOSPHOESTERASE DOMAIN-RELATED"/>
    <property type="match status" value="1"/>
</dbReference>
<dbReference type="GO" id="GO:0008758">
    <property type="term" value="F:UDP-2,3-diacylglucosamine hydrolase activity"/>
    <property type="evidence" value="ECO:0007669"/>
    <property type="project" value="TreeGrafter"/>
</dbReference>
<dbReference type="AlphaFoldDB" id="A0A023DIC5"/>
<organism evidence="2 3">
    <name type="scientific">Parageobacillus caldoxylosilyticus NBRC 107762</name>
    <dbReference type="NCBI Taxonomy" id="1220594"/>
    <lineage>
        <taxon>Bacteria</taxon>
        <taxon>Bacillati</taxon>
        <taxon>Bacillota</taxon>
        <taxon>Bacilli</taxon>
        <taxon>Bacillales</taxon>
        <taxon>Anoxybacillaceae</taxon>
        <taxon>Saccharococcus</taxon>
    </lineage>
</organism>
<evidence type="ECO:0000313" key="2">
    <source>
        <dbReference type="EMBL" id="GAJ40978.1"/>
    </source>
</evidence>
<dbReference type="InterPro" id="IPR029052">
    <property type="entry name" value="Metallo-depent_PP-like"/>
</dbReference>
<dbReference type="Proteomes" id="UP000023561">
    <property type="component" value="Unassembled WGS sequence"/>
</dbReference>
<dbReference type="RefSeq" id="WP_017435354.1">
    <property type="nucleotide sequence ID" value="NZ_BAWO01000055.1"/>
</dbReference>